<keyword evidence="10" id="KW-1185">Reference proteome</keyword>
<keyword evidence="3" id="KW-1003">Cell membrane</keyword>
<keyword evidence="4 7" id="KW-0812">Transmembrane</keyword>
<evidence type="ECO:0000256" key="7">
    <source>
        <dbReference type="SAM" id="Phobius"/>
    </source>
</evidence>
<gene>
    <name evidence="9" type="ORF">J2S11_000146</name>
</gene>
<keyword evidence="6 7" id="KW-0472">Membrane</keyword>
<keyword evidence="5 7" id="KW-1133">Transmembrane helix</keyword>
<dbReference type="RefSeq" id="WP_307389575.1">
    <property type="nucleotide sequence ID" value="NZ_BAAADK010000009.1"/>
</dbReference>
<protein>
    <submittedName>
        <fullName evidence="9">Uncharacterized membrane protein YcaP (DUF421 family)</fullName>
    </submittedName>
</protein>
<evidence type="ECO:0000256" key="4">
    <source>
        <dbReference type="ARBA" id="ARBA00022692"/>
    </source>
</evidence>
<dbReference type="InterPro" id="IPR007353">
    <property type="entry name" value="DUF421"/>
</dbReference>
<dbReference type="PANTHER" id="PTHR34582:SF6">
    <property type="entry name" value="UPF0702 TRANSMEMBRANE PROTEIN YCAP"/>
    <property type="match status" value="1"/>
</dbReference>
<feature type="transmembrane region" description="Helical" evidence="7">
    <location>
        <begin position="32"/>
        <end position="51"/>
    </location>
</feature>
<proteinExistence type="inferred from homology"/>
<feature type="domain" description="YetF C-terminal" evidence="8">
    <location>
        <begin position="81"/>
        <end position="213"/>
    </location>
</feature>
<organism evidence="9 10">
    <name type="scientific">Caldalkalibacillus horti</name>
    <dbReference type="NCBI Taxonomy" id="77523"/>
    <lineage>
        <taxon>Bacteria</taxon>
        <taxon>Bacillati</taxon>
        <taxon>Bacillota</taxon>
        <taxon>Bacilli</taxon>
        <taxon>Bacillales</taxon>
        <taxon>Bacillaceae</taxon>
        <taxon>Caldalkalibacillus</taxon>
    </lineage>
</organism>
<evidence type="ECO:0000256" key="6">
    <source>
        <dbReference type="ARBA" id="ARBA00023136"/>
    </source>
</evidence>
<dbReference type="Pfam" id="PF04239">
    <property type="entry name" value="DUF421"/>
    <property type="match status" value="1"/>
</dbReference>
<reference evidence="9 10" key="1">
    <citation type="submission" date="2023-07" db="EMBL/GenBank/DDBJ databases">
        <title>Genomic Encyclopedia of Type Strains, Phase IV (KMG-IV): sequencing the most valuable type-strain genomes for metagenomic binning, comparative biology and taxonomic classification.</title>
        <authorList>
            <person name="Goeker M."/>
        </authorList>
    </citation>
    <scope>NUCLEOTIDE SEQUENCE [LARGE SCALE GENOMIC DNA]</scope>
    <source>
        <strain evidence="9 10">DSM 12751</strain>
    </source>
</reference>
<dbReference type="Gene3D" id="3.30.240.20">
    <property type="entry name" value="bsu07140 like domains"/>
    <property type="match status" value="2"/>
</dbReference>
<evidence type="ECO:0000256" key="1">
    <source>
        <dbReference type="ARBA" id="ARBA00004651"/>
    </source>
</evidence>
<evidence type="ECO:0000259" key="8">
    <source>
        <dbReference type="Pfam" id="PF04239"/>
    </source>
</evidence>
<dbReference type="InterPro" id="IPR023090">
    <property type="entry name" value="UPF0702_alpha/beta_dom_sf"/>
</dbReference>
<comment type="similarity">
    <text evidence="2">Belongs to the UPF0702 family.</text>
</comment>
<evidence type="ECO:0000313" key="10">
    <source>
        <dbReference type="Proteomes" id="UP001235840"/>
    </source>
</evidence>
<evidence type="ECO:0000256" key="5">
    <source>
        <dbReference type="ARBA" id="ARBA00022989"/>
    </source>
</evidence>
<feature type="transmembrane region" description="Helical" evidence="7">
    <location>
        <begin position="57"/>
        <end position="78"/>
    </location>
</feature>
<accession>A0ABT9VTD7</accession>
<comment type="subcellular location">
    <subcellularLocation>
        <location evidence="1">Cell membrane</location>
        <topology evidence="1">Multi-pass membrane protein</topology>
    </subcellularLocation>
</comment>
<dbReference type="EMBL" id="JAUSTY010000001">
    <property type="protein sequence ID" value="MDQ0164247.1"/>
    <property type="molecule type" value="Genomic_DNA"/>
</dbReference>
<comment type="caution">
    <text evidence="9">The sequence shown here is derived from an EMBL/GenBank/DDBJ whole genome shotgun (WGS) entry which is preliminary data.</text>
</comment>
<sequence>MEIWMIALRTFFIYFFILLVMRIMGKREIGKLSIFDLVVSIMIAELAVLSVENVKDPMLHSITPILVLMLTQIGLSYISLKSQKIRDLVDGKSSVLVEHGKIKEEELKRQRYNLDDLLLQLRENRIYSLSQVEFAILEPSGKLTVFPKEEEMSVTRSDLQLPTQRHELPTILIKDGEVQEDGLQKLGKNHFWLKSELKNRVGVSNFKEIMLCTHNSNGQWYIDKKEKNE</sequence>
<evidence type="ECO:0000256" key="2">
    <source>
        <dbReference type="ARBA" id="ARBA00006448"/>
    </source>
</evidence>
<feature type="transmembrane region" description="Helical" evidence="7">
    <location>
        <begin position="6"/>
        <end position="25"/>
    </location>
</feature>
<name>A0ABT9VTD7_9BACI</name>
<dbReference type="Proteomes" id="UP001235840">
    <property type="component" value="Unassembled WGS sequence"/>
</dbReference>
<evidence type="ECO:0000256" key="3">
    <source>
        <dbReference type="ARBA" id="ARBA00022475"/>
    </source>
</evidence>
<evidence type="ECO:0000313" key="9">
    <source>
        <dbReference type="EMBL" id="MDQ0164247.1"/>
    </source>
</evidence>
<dbReference type="PANTHER" id="PTHR34582">
    <property type="entry name" value="UPF0702 TRANSMEMBRANE PROTEIN YCAP"/>
    <property type="match status" value="1"/>
</dbReference>